<dbReference type="SUPFAM" id="SSF144232">
    <property type="entry name" value="HIT/MYND zinc finger-like"/>
    <property type="match status" value="1"/>
</dbReference>
<dbReference type="Pfam" id="PF01753">
    <property type="entry name" value="zf-MYND"/>
    <property type="match status" value="1"/>
</dbReference>
<dbReference type="OrthoDB" id="2879670at2759"/>
<gene>
    <name evidence="6" type="ORF">D9611_005869</name>
</gene>
<proteinExistence type="predicted"/>
<organism evidence="6 7">
    <name type="scientific">Ephemerocybe angulata</name>
    <dbReference type="NCBI Taxonomy" id="980116"/>
    <lineage>
        <taxon>Eukaryota</taxon>
        <taxon>Fungi</taxon>
        <taxon>Dikarya</taxon>
        <taxon>Basidiomycota</taxon>
        <taxon>Agaricomycotina</taxon>
        <taxon>Agaricomycetes</taxon>
        <taxon>Agaricomycetidae</taxon>
        <taxon>Agaricales</taxon>
        <taxon>Agaricineae</taxon>
        <taxon>Psathyrellaceae</taxon>
        <taxon>Ephemerocybe</taxon>
    </lineage>
</organism>
<evidence type="ECO:0000256" key="1">
    <source>
        <dbReference type="ARBA" id="ARBA00022723"/>
    </source>
</evidence>
<protein>
    <recommendedName>
        <fullName evidence="5">MYND-type domain-containing protein</fullName>
    </recommendedName>
</protein>
<sequence length="722" mass="80909">MPRRVWERSPLDPTSMSTRSLALDSIWVSSSLLESAKLLTPSGVDSLQRLCKLTTRVQNYSLNVLEVFLHHTRPELLDLPTELDSIQASILLRLRAHAALISVCEGLTPLLADFEDIPRQAGLKQATIKKILRNLDGILLWLQHILLNTDYKVSWSPSIDIDNPSQICRAIMVLANYHPTLDQAINSSDIAPRIAIAAFNLQDSNGKPFASFKLHIQVCPIVRLLLQFARHSPQREELIETLGGYTEPSKMLRAQLVEAAVGRAEFVARADRLSIALELRAAKQRFTGTAPVLAAIFYLDDLQDVVSHLCTRDPVILEAFLRSRYPTALIRALERWMSRHGGNNLSDEDECALWLPGLSVLRKGLELLKSNGGAQRVRHARAVRKMVEAGLASLFMEGISNVKRTEHHARECQLLMSLISELEMHSVHPGLSQKLKSIMTGSPGPVDSFRPSPGNEGYWEILVENATSFSDQSLKFNANYQLITLCDNMNCPAQRGAVIPTSRQSRSCSGCHVVLYCSPACQKIDWEEQHRLECRSARAGFRDATAVECSHRLRQLYTMVTLHRANLIYGRWEANAREFYNTGHGPILMMMDLRRWANAPAYTFQTYPYHRLVSPMIGGGFINATGVLKQGPNSTIGHHGDGRVGKIWQEHISQGGRAKGLRIVEGLYRIGDKVVFHMLKLRPSTPFGQTRNYRSDYELVASVTRTVHSPEPPYEQPSKQGT</sequence>
<evidence type="ECO:0000259" key="5">
    <source>
        <dbReference type="PROSITE" id="PS50865"/>
    </source>
</evidence>
<evidence type="ECO:0000313" key="7">
    <source>
        <dbReference type="Proteomes" id="UP000541558"/>
    </source>
</evidence>
<evidence type="ECO:0000256" key="3">
    <source>
        <dbReference type="ARBA" id="ARBA00022833"/>
    </source>
</evidence>
<dbReference type="Proteomes" id="UP000541558">
    <property type="component" value="Unassembled WGS sequence"/>
</dbReference>
<feature type="domain" description="MYND-type" evidence="5">
    <location>
        <begin position="488"/>
        <end position="534"/>
    </location>
</feature>
<dbReference type="PROSITE" id="PS50865">
    <property type="entry name" value="ZF_MYND_2"/>
    <property type="match status" value="1"/>
</dbReference>
<dbReference type="InterPro" id="IPR002893">
    <property type="entry name" value="Znf_MYND"/>
</dbReference>
<keyword evidence="1" id="KW-0479">Metal-binding</keyword>
<accession>A0A8H5CIC6</accession>
<dbReference type="GO" id="GO:0008270">
    <property type="term" value="F:zinc ion binding"/>
    <property type="evidence" value="ECO:0007669"/>
    <property type="project" value="UniProtKB-KW"/>
</dbReference>
<keyword evidence="7" id="KW-1185">Reference proteome</keyword>
<comment type="caution">
    <text evidence="6">The sequence shown here is derived from an EMBL/GenBank/DDBJ whole genome shotgun (WGS) entry which is preliminary data.</text>
</comment>
<keyword evidence="3" id="KW-0862">Zinc</keyword>
<evidence type="ECO:0000256" key="2">
    <source>
        <dbReference type="ARBA" id="ARBA00022771"/>
    </source>
</evidence>
<evidence type="ECO:0000313" key="6">
    <source>
        <dbReference type="EMBL" id="KAF5341137.1"/>
    </source>
</evidence>
<dbReference type="EMBL" id="JAACJK010000002">
    <property type="protein sequence ID" value="KAF5341137.1"/>
    <property type="molecule type" value="Genomic_DNA"/>
</dbReference>
<dbReference type="AlphaFoldDB" id="A0A8H5CIC6"/>
<name>A0A8H5CIC6_9AGAR</name>
<dbReference type="Gene3D" id="6.10.140.2220">
    <property type="match status" value="1"/>
</dbReference>
<evidence type="ECO:0000256" key="4">
    <source>
        <dbReference type="PROSITE-ProRule" id="PRU00134"/>
    </source>
</evidence>
<keyword evidence="2 4" id="KW-0863">Zinc-finger</keyword>
<reference evidence="6 7" key="1">
    <citation type="journal article" date="2020" name="ISME J.">
        <title>Uncovering the hidden diversity of litter-decomposition mechanisms in mushroom-forming fungi.</title>
        <authorList>
            <person name="Floudas D."/>
            <person name="Bentzer J."/>
            <person name="Ahren D."/>
            <person name="Johansson T."/>
            <person name="Persson P."/>
            <person name="Tunlid A."/>
        </authorList>
    </citation>
    <scope>NUCLEOTIDE SEQUENCE [LARGE SCALE GENOMIC DNA]</scope>
    <source>
        <strain evidence="6 7">CBS 175.51</strain>
    </source>
</reference>